<protein>
    <recommendedName>
        <fullName evidence="1">Endonuclease/exonuclease/phosphatase domain-containing protein</fullName>
    </recommendedName>
</protein>
<keyword evidence="3" id="KW-1185">Reference proteome</keyword>
<dbReference type="InterPro" id="IPR005135">
    <property type="entry name" value="Endo/exonuclease/phosphatase"/>
</dbReference>
<sequence>MSGTGITVMSYNVHTQRDDLAALAATVRAVAPDVLIIQEGPRRWRWRTKCAALARRVGMVVGGGGLDSLGNVVLTGLRVRVRATRCVRYPLTPGRHLRGACFAECSVGAARFTVAGTHLSTDPAERPAQARHFLRAARAVDTPLIVGADLNDDPGGPAHALLTERYADTAARAGDERPTYPAAGATRRIDVLLTDDRPALLRYAVVDTPDSRRASDHFPIVATYDLA</sequence>
<proteinExistence type="predicted"/>
<reference evidence="2" key="1">
    <citation type="journal article" date="2014" name="Int. J. Syst. Evol. Microbiol.">
        <title>Complete genome sequence of Corynebacterium casei LMG S-19264T (=DSM 44701T), isolated from a smear-ripened cheese.</title>
        <authorList>
            <consortium name="US DOE Joint Genome Institute (JGI-PGF)"/>
            <person name="Walter F."/>
            <person name="Albersmeier A."/>
            <person name="Kalinowski J."/>
            <person name="Ruckert C."/>
        </authorList>
    </citation>
    <scope>NUCLEOTIDE SEQUENCE</scope>
    <source>
        <strain evidence="2">JCM 3090</strain>
    </source>
</reference>
<dbReference type="GO" id="GO:0003824">
    <property type="term" value="F:catalytic activity"/>
    <property type="evidence" value="ECO:0007669"/>
    <property type="project" value="InterPro"/>
</dbReference>
<evidence type="ECO:0000313" key="3">
    <source>
        <dbReference type="Proteomes" id="UP000649739"/>
    </source>
</evidence>
<feature type="domain" description="Endonuclease/exonuclease/phosphatase" evidence="1">
    <location>
        <begin position="9"/>
        <end position="217"/>
    </location>
</feature>
<evidence type="ECO:0000313" key="2">
    <source>
        <dbReference type="EMBL" id="GGJ85121.1"/>
    </source>
</evidence>
<dbReference type="InterPro" id="IPR036691">
    <property type="entry name" value="Endo/exonu/phosph_ase_sf"/>
</dbReference>
<dbReference type="Pfam" id="PF03372">
    <property type="entry name" value="Exo_endo_phos"/>
    <property type="match status" value="1"/>
</dbReference>
<dbReference type="EMBL" id="BMQB01000002">
    <property type="protein sequence ID" value="GGJ85121.1"/>
    <property type="molecule type" value="Genomic_DNA"/>
</dbReference>
<comment type="caution">
    <text evidence="2">The sequence shown here is derived from an EMBL/GenBank/DDBJ whole genome shotgun (WGS) entry which is preliminary data.</text>
</comment>
<evidence type="ECO:0000259" key="1">
    <source>
        <dbReference type="Pfam" id="PF03372"/>
    </source>
</evidence>
<dbReference type="Proteomes" id="UP000649739">
    <property type="component" value="Unassembled WGS sequence"/>
</dbReference>
<gene>
    <name evidence="2" type="ORF">GCM10010123_13490</name>
</gene>
<accession>A0A8J3B0Y3</accession>
<dbReference type="AlphaFoldDB" id="A0A8J3B0Y3"/>
<dbReference type="SUPFAM" id="SSF56219">
    <property type="entry name" value="DNase I-like"/>
    <property type="match status" value="1"/>
</dbReference>
<organism evidence="2 3">
    <name type="scientific">Pilimelia anulata</name>
    <dbReference type="NCBI Taxonomy" id="53371"/>
    <lineage>
        <taxon>Bacteria</taxon>
        <taxon>Bacillati</taxon>
        <taxon>Actinomycetota</taxon>
        <taxon>Actinomycetes</taxon>
        <taxon>Micromonosporales</taxon>
        <taxon>Micromonosporaceae</taxon>
        <taxon>Pilimelia</taxon>
    </lineage>
</organism>
<reference evidence="2" key="2">
    <citation type="submission" date="2020-09" db="EMBL/GenBank/DDBJ databases">
        <authorList>
            <person name="Sun Q."/>
            <person name="Ohkuma M."/>
        </authorList>
    </citation>
    <scope>NUCLEOTIDE SEQUENCE</scope>
    <source>
        <strain evidence="2">JCM 3090</strain>
    </source>
</reference>
<dbReference type="Gene3D" id="3.60.10.10">
    <property type="entry name" value="Endonuclease/exonuclease/phosphatase"/>
    <property type="match status" value="1"/>
</dbReference>
<name>A0A8J3B0Y3_9ACTN</name>